<protein>
    <recommendedName>
        <fullName evidence="6 14">Homoserine dehydrogenase</fullName>
        <shortName evidence="14">HDH</shortName>
        <ecNumber evidence="5 14">1.1.1.3</ecNumber>
    </recommendedName>
</protein>
<evidence type="ECO:0000256" key="16">
    <source>
        <dbReference type="PIRSR" id="PIRSR036497-2"/>
    </source>
</evidence>
<dbReference type="Proteomes" id="UP000305948">
    <property type="component" value="Unassembled WGS sequence"/>
</dbReference>
<dbReference type="PANTHER" id="PTHR43070:SF5">
    <property type="entry name" value="HOMOSERINE DEHYDROGENASE"/>
    <property type="match status" value="1"/>
</dbReference>
<dbReference type="GO" id="GO:0050661">
    <property type="term" value="F:NADP binding"/>
    <property type="evidence" value="ECO:0007669"/>
    <property type="project" value="InterPro"/>
</dbReference>
<dbReference type="AlphaFoldDB" id="A0A5C3MYX4"/>
<sequence length="369" mass="39283">MSSLAPSNQTIRVAVIGVGLVGAEFVDQLLALATPNPFRIVSLSSSKNALLGLDGLSFTEGWRSDLWKSGKKPGSFADLAKELSKLVVPNQKVVLVDNTANEAVAASYPLFLKAGINVITPNKKAFSGDLRLYDEILSASAASGARFLNESTVGAGLPIISTLKDLVMTGDTVHKIEGVFSGTMSYIFNEFSPAQGTGPAFSSVVRIAREKGYTEPHPADDLNGADVGRKLTILSRYIPALRTALPSGYKSVSTRSLVPGELENTESGDEFIEKLPAFDEQFDKMRKEASAEDKVLRFVGVVDVKNGVIKADLEKYPNTHPFATSLGGSDNIIMFHTERYGARPLIVQGAGAGAAVTAMGVMSDLLKLV</sequence>
<dbReference type="GO" id="GO:0016301">
    <property type="term" value="F:kinase activity"/>
    <property type="evidence" value="ECO:0007669"/>
    <property type="project" value="UniProtKB-KW"/>
</dbReference>
<evidence type="ECO:0000313" key="19">
    <source>
        <dbReference type="EMBL" id="TFK48968.1"/>
    </source>
</evidence>
<dbReference type="GO" id="GO:0009090">
    <property type="term" value="P:homoserine biosynthetic process"/>
    <property type="evidence" value="ECO:0007669"/>
    <property type="project" value="TreeGrafter"/>
</dbReference>
<keyword evidence="11 14" id="KW-0486">Methionine biosynthesis</keyword>
<reference evidence="19 20" key="1">
    <citation type="journal article" date="2019" name="Nat. Ecol. Evol.">
        <title>Megaphylogeny resolves global patterns of mushroom evolution.</title>
        <authorList>
            <person name="Varga T."/>
            <person name="Krizsan K."/>
            <person name="Foldi C."/>
            <person name="Dima B."/>
            <person name="Sanchez-Garcia M."/>
            <person name="Sanchez-Ramirez S."/>
            <person name="Szollosi G.J."/>
            <person name="Szarkandi J.G."/>
            <person name="Papp V."/>
            <person name="Albert L."/>
            <person name="Andreopoulos W."/>
            <person name="Angelini C."/>
            <person name="Antonin V."/>
            <person name="Barry K.W."/>
            <person name="Bougher N.L."/>
            <person name="Buchanan P."/>
            <person name="Buyck B."/>
            <person name="Bense V."/>
            <person name="Catcheside P."/>
            <person name="Chovatia M."/>
            <person name="Cooper J."/>
            <person name="Damon W."/>
            <person name="Desjardin D."/>
            <person name="Finy P."/>
            <person name="Geml J."/>
            <person name="Haridas S."/>
            <person name="Hughes K."/>
            <person name="Justo A."/>
            <person name="Karasinski D."/>
            <person name="Kautmanova I."/>
            <person name="Kiss B."/>
            <person name="Kocsube S."/>
            <person name="Kotiranta H."/>
            <person name="LaButti K.M."/>
            <person name="Lechner B.E."/>
            <person name="Liimatainen K."/>
            <person name="Lipzen A."/>
            <person name="Lukacs Z."/>
            <person name="Mihaltcheva S."/>
            <person name="Morgado L.N."/>
            <person name="Niskanen T."/>
            <person name="Noordeloos M.E."/>
            <person name="Ohm R.A."/>
            <person name="Ortiz-Santana B."/>
            <person name="Ovrebo C."/>
            <person name="Racz N."/>
            <person name="Riley R."/>
            <person name="Savchenko A."/>
            <person name="Shiryaev A."/>
            <person name="Soop K."/>
            <person name="Spirin V."/>
            <person name="Szebenyi C."/>
            <person name="Tomsovsky M."/>
            <person name="Tulloss R.E."/>
            <person name="Uehling J."/>
            <person name="Grigoriev I.V."/>
            <person name="Vagvolgyi C."/>
            <person name="Papp T."/>
            <person name="Martin F.M."/>
            <person name="Miettinen O."/>
            <person name="Hibbett D.S."/>
            <person name="Nagy L.G."/>
        </authorList>
    </citation>
    <scope>NUCLEOTIDE SEQUENCE [LARGE SCALE GENOMIC DNA]</scope>
    <source>
        <strain evidence="19 20">OMC1185</strain>
    </source>
</reference>
<evidence type="ECO:0000313" key="20">
    <source>
        <dbReference type="Proteomes" id="UP000305948"/>
    </source>
</evidence>
<evidence type="ECO:0000256" key="2">
    <source>
        <dbReference type="ARBA" id="ARBA00005056"/>
    </source>
</evidence>
<evidence type="ECO:0000259" key="17">
    <source>
        <dbReference type="Pfam" id="PF00742"/>
    </source>
</evidence>
<dbReference type="OrthoDB" id="67851at2759"/>
<evidence type="ECO:0000256" key="11">
    <source>
        <dbReference type="ARBA" id="ARBA00023167"/>
    </source>
</evidence>
<dbReference type="Pfam" id="PF03447">
    <property type="entry name" value="NAD_binding_3"/>
    <property type="match status" value="1"/>
</dbReference>
<dbReference type="GO" id="GO:0009088">
    <property type="term" value="P:threonine biosynthetic process"/>
    <property type="evidence" value="ECO:0007669"/>
    <property type="project" value="UniProtKB-UniPathway"/>
</dbReference>
<keyword evidence="7 14" id="KW-0028">Amino-acid biosynthesis</keyword>
<evidence type="ECO:0000256" key="1">
    <source>
        <dbReference type="ARBA" id="ARBA00001920"/>
    </source>
</evidence>
<dbReference type="InterPro" id="IPR036291">
    <property type="entry name" value="NAD(P)-bd_dom_sf"/>
</dbReference>
<comment type="similarity">
    <text evidence="4 14">Belongs to the homoserine dehydrogenase family.</text>
</comment>
<keyword evidence="9 14" id="KW-0521">NADP</keyword>
<dbReference type="FunFam" id="3.30.360.10:FF:000006">
    <property type="entry name" value="Bifunctional aspartokinase/homoserine dehydrogenase"/>
    <property type="match status" value="1"/>
</dbReference>
<evidence type="ECO:0000256" key="3">
    <source>
        <dbReference type="ARBA" id="ARBA00005062"/>
    </source>
</evidence>
<evidence type="ECO:0000256" key="7">
    <source>
        <dbReference type="ARBA" id="ARBA00022605"/>
    </source>
</evidence>
<evidence type="ECO:0000259" key="18">
    <source>
        <dbReference type="Pfam" id="PF03447"/>
    </source>
</evidence>
<evidence type="ECO:0000256" key="13">
    <source>
        <dbReference type="ARBA" id="ARBA00059589"/>
    </source>
</evidence>
<dbReference type="InterPro" id="IPR011147">
    <property type="entry name" value="Bifunc_Aspkin/hSer_DH"/>
</dbReference>
<proteinExistence type="inferred from homology"/>
<dbReference type="Gene3D" id="3.30.360.10">
    <property type="entry name" value="Dihydrodipicolinate Reductase, domain 2"/>
    <property type="match status" value="1"/>
</dbReference>
<keyword evidence="10 14" id="KW-0560">Oxidoreductase</keyword>
<dbReference type="InterPro" id="IPR005106">
    <property type="entry name" value="Asp/hSer_DH_NAD-bd"/>
</dbReference>
<dbReference type="EC" id="1.1.1.3" evidence="5 14"/>
<keyword evidence="8 14" id="KW-0791">Threonine biosynthesis</keyword>
<evidence type="ECO:0000256" key="12">
    <source>
        <dbReference type="ARBA" id="ARBA00048841"/>
    </source>
</evidence>
<name>A0A5C3MYX4_9AGAM</name>
<dbReference type="EMBL" id="ML213517">
    <property type="protein sequence ID" value="TFK48968.1"/>
    <property type="molecule type" value="Genomic_DNA"/>
</dbReference>
<keyword evidence="19" id="KW-0808">Transferase</keyword>
<keyword evidence="19" id="KW-0418">Kinase</keyword>
<evidence type="ECO:0000256" key="15">
    <source>
        <dbReference type="PIRSR" id="PIRSR036497-1"/>
    </source>
</evidence>
<accession>A0A5C3MYX4</accession>
<dbReference type="UniPathway" id="UPA00051">
    <property type="reaction ID" value="UER00465"/>
</dbReference>
<dbReference type="PANTHER" id="PTHR43070">
    <property type="match status" value="1"/>
</dbReference>
<dbReference type="InterPro" id="IPR022697">
    <property type="entry name" value="HDH_short"/>
</dbReference>
<dbReference type="SUPFAM" id="SSF55347">
    <property type="entry name" value="Glyceraldehyde-3-phosphate dehydrogenase-like, C-terminal domain"/>
    <property type="match status" value="1"/>
</dbReference>
<evidence type="ECO:0000256" key="14">
    <source>
        <dbReference type="PIRNR" id="PIRNR036497"/>
    </source>
</evidence>
<gene>
    <name evidence="19" type="ORF">OE88DRAFT_1719885</name>
</gene>
<evidence type="ECO:0000256" key="9">
    <source>
        <dbReference type="ARBA" id="ARBA00022857"/>
    </source>
</evidence>
<keyword evidence="20" id="KW-1185">Reference proteome</keyword>
<evidence type="ECO:0000256" key="5">
    <source>
        <dbReference type="ARBA" id="ARBA00013213"/>
    </source>
</evidence>
<dbReference type="SUPFAM" id="SSF51735">
    <property type="entry name" value="NAD(P)-binding Rossmann-fold domains"/>
    <property type="match status" value="1"/>
</dbReference>
<feature type="active site" description="Proton donor" evidence="15">
    <location>
        <position position="230"/>
    </location>
</feature>
<evidence type="ECO:0000256" key="8">
    <source>
        <dbReference type="ARBA" id="ARBA00022697"/>
    </source>
</evidence>
<feature type="binding site" evidence="16">
    <location>
        <begin position="17"/>
        <end position="22"/>
    </location>
    <ligand>
        <name>NADP(+)</name>
        <dbReference type="ChEBI" id="CHEBI:58349"/>
    </ligand>
</feature>
<evidence type="ECO:0000256" key="6">
    <source>
        <dbReference type="ARBA" id="ARBA00013376"/>
    </source>
</evidence>
<comment type="pathway">
    <text evidence="2">Amino-acid biosynthesis; L-threonine biosynthesis; L-threonine from L-aspartate: step 3/5.</text>
</comment>
<feature type="binding site" evidence="16">
    <location>
        <position position="123"/>
    </location>
    <ligand>
        <name>NADPH</name>
        <dbReference type="ChEBI" id="CHEBI:57783"/>
    </ligand>
</feature>
<dbReference type="UniPathway" id="UPA00050">
    <property type="reaction ID" value="UER00063"/>
</dbReference>
<comment type="cofactor">
    <cofactor evidence="1">
        <name>a metal cation</name>
        <dbReference type="ChEBI" id="CHEBI:25213"/>
    </cofactor>
</comment>
<dbReference type="GO" id="GO:0004412">
    <property type="term" value="F:homoserine dehydrogenase activity"/>
    <property type="evidence" value="ECO:0007669"/>
    <property type="project" value="UniProtKB-EC"/>
</dbReference>
<comment type="pathway">
    <text evidence="3">Amino-acid biosynthesis; L-methionine biosynthesis via de novo pathway; L-homoserine from L-aspartate: step 3/3.</text>
</comment>
<organism evidence="19 20">
    <name type="scientific">Heliocybe sulcata</name>
    <dbReference type="NCBI Taxonomy" id="5364"/>
    <lineage>
        <taxon>Eukaryota</taxon>
        <taxon>Fungi</taxon>
        <taxon>Dikarya</taxon>
        <taxon>Basidiomycota</taxon>
        <taxon>Agaricomycotina</taxon>
        <taxon>Agaricomycetes</taxon>
        <taxon>Gloeophyllales</taxon>
        <taxon>Gloeophyllaceae</taxon>
        <taxon>Heliocybe</taxon>
    </lineage>
</organism>
<dbReference type="InterPro" id="IPR001342">
    <property type="entry name" value="HDH_cat"/>
</dbReference>
<dbReference type="PIRSF" id="PIRSF036497">
    <property type="entry name" value="HDH_short"/>
    <property type="match status" value="1"/>
</dbReference>
<feature type="domain" description="Aspartate/homoserine dehydrogenase NAD-binding" evidence="18">
    <location>
        <begin position="17"/>
        <end position="148"/>
    </location>
</feature>
<comment type="catalytic activity">
    <reaction evidence="12">
        <text>L-homoserine + NADP(+) = L-aspartate 4-semialdehyde + NADPH + H(+)</text>
        <dbReference type="Rhea" id="RHEA:15761"/>
        <dbReference type="ChEBI" id="CHEBI:15378"/>
        <dbReference type="ChEBI" id="CHEBI:57476"/>
        <dbReference type="ChEBI" id="CHEBI:57783"/>
        <dbReference type="ChEBI" id="CHEBI:58349"/>
        <dbReference type="ChEBI" id="CHEBI:537519"/>
        <dbReference type="EC" id="1.1.1.3"/>
    </reaction>
    <physiologicalReaction direction="right-to-left" evidence="12">
        <dbReference type="Rhea" id="RHEA:15763"/>
    </physiologicalReaction>
</comment>
<dbReference type="Gene3D" id="3.40.50.720">
    <property type="entry name" value="NAD(P)-binding Rossmann-like Domain"/>
    <property type="match status" value="1"/>
</dbReference>
<evidence type="ECO:0000256" key="10">
    <source>
        <dbReference type="ARBA" id="ARBA00023002"/>
    </source>
</evidence>
<feature type="binding site" evidence="16">
    <location>
        <position position="215"/>
    </location>
    <ligand>
        <name>L-homoserine</name>
        <dbReference type="ChEBI" id="CHEBI:57476"/>
    </ligand>
</feature>
<comment type="function">
    <text evidence="13">Catalyzes the conversion of L-aspartate-beta-semialdehyde (L-Asa) to L-homoserine (L-Hse), the third step in the biosynthesis of amino acids that derive from aspartate (the aspartate family of amino acids), including methioinine and threonine, the latter of which is a precursor to isoleucine; production of homoserine leads to a branch-point in the pathway as it can either be O-phosphorylated for processing to threonine, or O-acylated for processing to methionine.</text>
</comment>
<dbReference type="GO" id="GO:0009086">
    <property type="term" value="P:methionine biosynthetic process"/>
    <property type="evidence" value="ECO:0007669"/>
    <property type="project" value="UniProtKB-KW"/>
</dbReference>
<feature type="binding site" evidence="16">
    <location>
        <position position="99"/>
    </location>
    <ligand>
        <name>NADPH</name>
        <dbReference type="ChEBI" id="CHEBI:57783"/>
    </ligand>
</feature>
<dbReference type="Pfam" id="PF00742">
    <property type="entry name" value="Homoserine_dh"/>
    <property type="match status" value="1"/>
</dbReference>
<evidence type="ECO:0000256" key="4">
    <source>
        <dbReference type="ARBA" id="ARBA00006753"/>
    </source>
</evidence>
<dbReference type="STRING" id="5364.A0A5C3MYX4"/>
<feature type="domain" description="Homoserine dehydrogenase catalytic" evidence="17">
    <location>
        <begin position="158"/>
        <end position="366"/>
    </location>
</feature>